<name>A0A135S9P3_9PEZI</name>
<evidence type="ECO:0000313" key="1">
    <source>
        <dbReference type="EMBL" id="KXH32619.1"/>
    </source>
</evidence>
<sequence>MAFRQKVEATIKSYFEAYTDGEKHNDASIINREVSPDCTRQLLPRSMTKAFGIPGDFILDNEAYQTQFAKDIAVFVVGATTTSNLVVDSEARKAALTSSSDIKFKDGSENLQLEFSWFFDFNEDGSKITKVIEFCDKDSVMLMHSKVSANKSHVLDAKA</sequence>
<keyword evidence="2" id="KW-1185">Reference proteome</keyword>
<gene>
    <name evidence="1" type="ORF">CSIM01_07984</name>
</gene>
<proteinExistence type="predicted"/>
<reference evidence="1 2" key="1">
    <citation type="submission" date="2014-02" db="EMBL/GenBank/DDBJ databases">
        <title>The genome sequence of Colletotrichum simmondsii CBS122122.</title>
        <authorList>
            <person name="Baroncelli R."/>
            <person name="Thon M.R."/>
        </authorList>
    </citation>
    <scope>NUCLEOTIDE SEQUENCE [LARGE SCALE GENOMIC DNA]</scope>
    <source>
        <strain evidence="1 2">CBS122122</strain>
    </source>
</reference>
<protein>
    <recommendedName>
        <fullName evidence="3">SnoaL-like domain-containing protein</fullName>
    </recommendedName>
</protein>
<organism evidence="1 2">
    <name type="scientific">Colletotrichum simmondsii</name>
    <dbReference type="NCBI Taxonomy" id="703756"/>
    <lineage>
        <taxon>Eukaryota</taxon>
        <taxon>Fungi</taxon>
        <taxon>Dikarya</taxon>
        <taxon>Ascomycota</taxon>
        <taxon>Pezizomycotina</taxon>
        <taxon>Sordariomycetes</taxon>
        <taxon>Hypocreomycetidae</taxon>
        <taxon>Glomerellales</taxon>
        <taxon>Glomerellaceae</taxon>
        <taxon>Colletotrichum</taxon>
        <taxon>Colletotrichum acutatum species complex</taxon>
    </lineage>
</organism>
<accession>A0A135S9P3</accession>
<dbReference type="Proteomes" id="UP000070328">
    <property type="component" value="Unassembled WGS sequence"/>
</dbReference>
<dbReference type="EMBL" id="JFBX01000632">
    <property type="protein sequence ID" value="KXH32619.1"/>
    <property type="molecule type" value="Genomic_DNA"/>
</dbReference>
<dbReference type="OrthoDB" id="3758478at2759"/>
<comment type="caution">
    <text evidence="1">The sequence shown here is derived from an EMBL/GenBank/DDBJ whole genome shotgun (WGS) entry which is preliminary data.</text>
</comment>
<evidence type="ECO:0000313" key="2">
    <source>
        <dbReference type="Proteomes" id="UP000070328"/>
    </source>
</evidence>
<evidence type="ECO:0008006" key="3">
    <source>
        <dbReference type="Google" id="ProtNLM"/>
    </source>
</evidence>
<dbReference type="AlphaFoldDB" id="A0A135S9P3"/>